<accession>A0ABM9XLC3</accession>
<comment type="caution">
    <text evidence="1">The sequence shown here is derived from an EMBL/GenBank/DDBJ whole genome shotgun (WGS) entry which is preliminary data.</text>
</comment>
<organism evidence="1 2">
    <name type="scientific">Corynebacterium glucuronolyticum ATCC 51866</name>
    <dbReference type="NCBI Taxonomy" id="548478"/>
    <lineage>
        <taxon>Bacteria</taxon>
        <taxon>Bacillati</taxon>
        <taxon>Actinomycetota</taxon>
        <taxon>Actinomycetes</taxon>
        <taxon>Mycobacteriales</taxon>
        <taxon>Corynebacteriaceae</taxon>
        <taxon>Corynebacterium</taxon>
    </lineage>
</organism>
<evidence type="ECO:0000313" key="1">
    <source>
        <dbReference type="EMBL" id="EEI61844.1"/>
    </source>
</evidence>
<proteinExistence type="predicted"/>
<name>A0ABM9XLC3_9CORY</name>
<gene>
    <name evidence="1" type="ORF">HMPREF0293_2686</name>
</gene>
<dbReference type="EMBL" id="ACHF01000127">
    <property type="protein sequence ID" value="EEI61844.1"/>
    <property type="molecule type" value="Genomic_DNA"/>
</dbReference>
<reference evidence="1 2" key="1">
    <citation type="submission" date="2009-01" db="EMBL/GenBank/DDBJ databases">
        <authorList>
            <person name="Qin X."/>
            <person name="Bachman B."/>
            <person name="Battles P."/>
            <person name="Bell A."/>
            <person name="Bess C."/>
            <person name="Bickham C."/>
            <person name="Chaboub L."/>
            <person name="Chen D."/>
            <person name="Coyle M."/>
            <person name="Deiros D.R."/>
            <person name="Dinh H."/>
            <person name="Forbes L."/>
            <person name="Fowler G."/>
            <person name="Francisco L."/>
            <person name="Fu Q."/>
            <person name="Gubbala S."/>
            <person name="Hale W."/>
            <person name="Han Y."/>
            <person name="Hemphill L."/>
            <person name="Highlander S.K."/>
            <person name="Hirani K."/>
            <person name="Hogues M."/>
            <person name="Jackson L."/>
            <person name="Jakkamsetti A."/>
            <person name="Javaid M."/>
            <person name="Jiang H."/>
            <person name="Korchina V."/>
            <person name="Kovar C."/>
            <person name="Lara F."/>
            <person name="Lee S."/>
            <person name="Mata R."/>
            <person name="Mathew T."/>
            <person name="Moen C."/>
            <person name="Morales K."/>
            <person name="Munidasa M."/>
            <person name="Nazareth L."/>
            <person name="Ngo R."/>
            <person name="Nguyen L."/>
            <person name="Okwuonu G."/>
            <person name="Ongeri F."/>
            <person name="Patil S."/>
            <person name="Petrosino J."/>
            <person name="Pham C."/>
            <person name="Pham P."/>
            <person name="Pu L.-L."/>
            <person name="Puazo M."/>
            <person name="Raj R."/>
            <person name="Reid J."/>
            <person name="Rouhana J."/>
            <person name="Saada N."/>
            <person name="Shang Y."/>
            <person name="Simmons D."/>
            <person name="Thornton R."/>
            <person name="Warren J."/>
            <person name="Weissenberger G."/>
            <person name="Zhang J."/>
            <person name="Zhang L."/>
            <person name="Zhou C."/>
            <person name="Zhu D."/>
            <person name="Muzny D."/>
            <person name="Worley K."/>
            <person name="Gibbs R."/>
        </authorList>
    </citation>
    <scope>NUCLEOTIDE SEQUENCE [LARGE SCALE GENOMIC DNA]</scope>
    <source>
        <strain evidence="1 2">ATCC 51866</strain>
    </source>
</reference>
<evidence type="ECO:0000313" key="2">
    <source>
        <dbReference type="Proteomes" id="UP000006237"/>
    </source>
</evidence>
<keyword evidence="2" id="KW-1185">Reference proteome</keyword>
<dbReference type="Proteomes" id="UP000006237">
    <property type="component" value="Unassembled WGS sequence"/>
</dbReference>
<sequence length="57" mass="6004">MGSMPSLNRTEYGPGEVPTVMVLPSVSVLPAHDASPKLMATALASAMIFFATNFSVY</sequence>
<protein>
    <submittedName>
        <fullName evidence="1">Uncharacterized protein</fullName>
    </submittedName>
</protein>